<feature type="transmembrane region" description="Helical" evidence="7">
    <location>
        <begin position="95"/>
        <end position="113"/>
    </location>
</feature>
<feature type="transmembrane region" description="Helical" evidence="7">
    <location>
        <begin position="411"/>
        <end position="433"/>
    </location>
</feature>
<dbReference type="GO" id="GO:0022857">
    <property type="term" value="F:transmembrane transporter activity"/>
    <property type="evidence" value="ECO:0007669"/>
    <property type="project" value="InterPro"/>
</dbReference>
<feature type="transmembrane region" description="Helical" evidence="7">
    <location>
        <begin position="241"/>
        <end position="264"/>
    </location>
</feature>
<evidence type="ECO:0000256" key="5">
    <source>
        <dbReference type="ARBA" id="ARBA00022989"/>
    </source>
</evidence>
<feature type="transmembrane region" description="Helical" evidence="7">
    <location>
        <begin position="343"/>
        <end position="361"/>
    </location>
</feature>
<dbReference type="PANTHER" id="PTHR42770">
    <property type="entry name" value="AMINO ACID TRANSPORTER-RELATED"/>
    <property type="match status" value="1"/>
</dbReference>
<dbReference type="Gene3D" id="1.20.1740.10">
    <property type="entry name" value="Amino acid/polyamine transporter I"/>
    <property type="match status" value="1"/>
</dbReference>
<feature type="transmembrane region" description="Helical" evidence="7">
    <location>
        <begin position="288"/>
        <end position="311"/>
    </location>
</feature>
<evidence type="ECO:0000256" key="2">
    <source>
        <dbReference type="ARBA" id="ARBA00022448"/>
    </source>
</evidence>
<evidence type="ECO:0000256" key="6">
    <source>
        <dbReference type="ARBA" id="ARBA00023136"/>
    </source>
</evidence>
<evidence type="ECO:0000256" key="3">
    <source>
        <dbReference type="ARBA" id="ARBA00022475"/>
    </source>
</evidence>
<evidence type="ECO:0000256" key="1">
    <source>
        <dbReference type="ARBA" id="ARBA00004651"/>
    </source>
</evidence>
<dbReference type="Proteomes" id="UP000680020">
    <property type="component" value="Unassembled WGS sequence"/>
</dbReference>
<feature type="transmembrane region" description="Helical" evidence="7">
    <location>
        <begin position="119"/>
        <end position="141"/>
    </location>
</feature>
<keyword evidence="6 7" id="KW-0472">Membrane</keyword>
<evidence type="ECO:0000256" key="4">
    <source>
        <dbReference type="ARBA" id="ARBA00022692"/>
    </source>
</evidence>
<dbReference type="InterPro" id="IPR050367">
    <property type="entry name" value="APC_superfamily"/>
</dbReference>
<evidence type="ECO:0000256" key="7">
    <source>
        <dbReference type="SAM" id="Phobius"/>
    </source>
</evidence>
<keyword evidence="5 7" id="KW-1133">Transmembrane helix</keyword>
<gene>
    <name evidence="8" type="ORF">J7561_07240</name>
</gene>
<sequence length="479" mass="52091">MSMQPKKMSVWTLAIMTVAAVCSLRGLPMMAKEGTEMFFFLGFSILLFLLPASLVAAELGSAFSQKKGGVYTWVGAAFGNKWGFTAIWLQWIQNVVWYPSVLAFAAAALAYLIGQPDLANSGIYTGSVIIVFYWIATFISLKGSNFASKVTSIGTIVGTILPGVLIIVLGIFWYLGDNPNHMFDVTKTATGSMMHARFMPHLTDLSSLAFLGGIILLFAGVEVHAVHASDLENPRTQFPRAIFLAAIIILLLFVLGSASLAIMIPNEEIDLNQGLMQAFLISLDHFNLHWLVAPLGLFIAFGAFAGVMSWITGPSRGLLETAQEGEIPPLLAKTNKNGVQQNILLIQGVIVTILSSLYFFMDNVSVAFFLLSAMTITLYLVMYMLMYATGIKLRYTQPDLPRAYKVPGGKMGMNTIAGVGLFGVLFAFTVSFVPPSQLPIGNPTLYVALVTSGFVIFCGLPLLIQAFKKPSWKQNKQTS</sequence>
<dbReference type="PIRSF" id="PIRSF006060">
    <property type="entry name" value="AA_transporter"/>
    <property type="match status" value="1"/>
</dbReference>
<keyword evidence="3" id="KW-1003">Cell membrane</keyword>
<feature type="transmembrane region" description="Helical" evidence="7">
    <location>
        <begin position="36"/>
        <end position="57"/>
    </location>
</feature>
<comment type="caution">
    <text evidence="8">The sequence shown here is derived from an EMBL/GenBank/DDBJ whole genome shotgun (WGS) entry which is preliminary data.</text>
</comment>
<dbReference type="EMBL" id="JAGIBU010000006">
    <property type="protein sequence ID" value="MBS7824998.1"/>
    <property type="molecule type" value="Genomic_DNA"/>
</dbReference>
<proteinExistence type="predicted"/>
<protein>
    <submittedName>
        <fullName evidence="8">Amino acid permease</fullName>
    </submittedName>
</protein>
<feature type="transmembrane region" description="Helical" evidence="7">
    <location>
        <begin position="445"/>
        <end position="467"/>
    </location>
</feature>
<feature type="transmembrane region" description="Helical" evidence="7">
    <location>
        <begin position="367"/>
        <end position="390"/>
    </location>
</feature>
<reference evidence="8" key="1">
    <citation type="submission" date="2021-03" db="EMBL/GenBank/DDBJ databases">
        <title>Identification and antibiotic profiling of Wohlfahrtiimonas chitiniclastica, an underestimated human pathogen.</title>
        <authorList>
            <person name="Kopf A."/>
            <person name="Bunk B."/>
            <person name="Coldewey S."/>
            <person name="Gunzer F."/>
            <person name="Riedel T."/>
            <person name="Schroettner P."/>
        </authorList>
    </citation>
    <scope>NUCLEOTIDE SEQUENCE</scope>
    <source>
        <strain evidence="8">DSM 100917</strain>
    </source>
</reference>
<dbReference type="AlphaFoldDB" id="A0AB35BYF2"/>
<organism evidence="8 9">
    <name type="scientific">Wohlfahrtiimonas chitiniclastica</name>
    <dbReference type="NCBI Taxonomy" id="400946"/>
    <lineage>
        <taxon>Bacteria</taxon>
        <taxon>Pseudomonadati</taxon>
        <taxon>Pseudomonadota</taxon>
        <taxon>Gammaproteobacteria</taxon>
        <taxon>Cardiobacteriales</taxon>
        <taxon>Ignatzschineriaceae</taxon>
        <taxon>Wohlfahrtiimonas</taxon>
    </lineage>
</organism>
<keyword evidence="4 7" id="KW-0812">Transmembrane</keyword>
<comment type="subcellular location">
    <subcellularLocation>
        <location evidence="1">Cell membrane</location>
        <topology evidence="1">Multi-pass membrane protein</topology>
    </subcellularLocation>
</comment>
<evidence type="ECO:0000313" key="8">
    <source>
        <dbReference type="EMBL" id="MBS7824998.1"/>
    </source>
</evidence>
<dbReference type="PANTHER" id="PTHR42770:SF15">
    <property type="entry name" value="GLUTAMATE_GAMMA-AMINOBUTYRATE ANTIPORTER-RELATED"/>
    <property type="match status" value="1"/>
</dbReference>
<feature type="transmembrane region" description="Helical" evidence="7">
    <location>
        <begin position="153"/>
        <end position="175"/>
    </location>
</feature>
<dbReference type="GO" id="GO:0005886">
    <property type="term" value="C:plasma membrane"/>
    <property type="evidence" value="ECO:0007669"/>
    <property type="project" value="UniProtKB-SubCell"/>
</dbReference>
<dbReference type="InterPro" id="IPR002293">
    <property type="entry name" value="AA/rel_permease1"/>
</dbReference>
<name>A0AB35BYF2_9GAMM</name>
<dbReference type="Pfam" id="PF13520">
    <property type="entry name" value="AA_permease_2"/>
    <property type="match status" value="1"/>
</dbReference>
<accession>A0AB35BYF2</accession>
<feature type="transmembrane region" description="Helical" evidence="7">
    <location>
        <begin position="208"/>
        <end position="229"/>
    </location>
</feature>
<keyword evidence="2" id="KW-0813">Transport</keyword>
<evidence type="ECO:0000313" key="9">
    <source>
        <dbReference type="Proteomes" id="UP000680020"/>
    </source>
</evidence>
<dbReference type="RefSeq" id="WP_008315296.1">
    <property type="nucleotide sequence ID" value="NZ_JAGIBT010000007.1"/>
</dbReference>